<keyword evidence="2" id="KW-0489">Methyltransferase</keyword>
<reference evidence="3" key="1">
    <citation type="journal article" date="2019" name="Int. J. Syst. Evol. Microbiol.">
        <title>The Global Catalogue of Microorganisms (GCM) 10K type strain sequencing project: providing services to taxonomists for standard genome sequencing and annotation.</title>
        <authorList>
            <consortium name="The Broad Institute Genomics Platform"/>
            <consortium name="The Broad Institute Genome Sequencing Center for Infectious Disease"/>
            <person name="Wu L."/>
            <person name="Ma J."/>
        </authorList>
    </citation>
    <scope>NUCLEOTIDE SEQUENCE [LARGE SCALE GENOMIC DNA]</scope>
    <source>
        <strain evidence="3">NBRC 103632</strain>
    </source>
</reference>
<dbReference type="InterPro" id="IPR029063">
    <property type="entry name" value="SAM-dependent_MTases_sf"/>
</dbReference>
<evidence type="ECO:0000313" key="3">
    <source>
        <dbReference type="Proteomes" id="UP001595957"/>
    </source>
</evidence>
<evidence type="ECO:0000259" key="1">
    <source>
        <dbReference type="Pfam" id="PF05050"/>
    </source>
</evidence>
<dbReference type="PANTHER" id="PTHR34009">
    <property type="entry name" value="PROTEIN STAR"/>
    <property type="match status" value="1"/>
</dbReference>
<dbReference type="Proteomes" id="UP001595957">
    <property type="component" value="Unassembled WGS sequence"/>
</dbReference>
<dbReference type="InterPro" id="IPR006342">
    <property type="entry name" value="FkbM_mtfrase"/>
</dbReference>
<feature type="domain" description="Methyltransferase FkbM" evidence="1">
    <location>
        <begin position="26"/>
        <end position="188"/>
    </location>
</feature>
<gene>
    <name evidence="2" type="ORF">ACFO3E_10760</name>
</gene>
<dbReference type="Gene3D" id="3.40.50.150">
    <property type="entry name" value="Vaccinia Virus protein VP39"/>
    <property type="match status" value="1"/>
</dbReference>
<dbReference type="PANTHER" id="PTHR34009:SF2">
    <property type="entry name" value="PROTEIN STAR"/>
    <property type="match status" value="1"/>
</dbReference>
<dbReference type="GO" id="GO:0008168">
    <property type="term" value="F:methyltransferase activity"/>
    <property type="evidence" value="ECO:0007669"/>
    <property type="project" value="UniProtKB-KW"/>
</dbReference>
<keyword evidence="2" id="KW-0808">Transferase</keyword>
<name>A0ABV9EYS4_9SPHN</name>
<dbReference type="GO" id="GO:0032259">
    <property type="term" value="P:methylation"/>
    <property type="evidence" value="ECO:0007669"/>
    <property type="project" value="UniProtKB-KW"/>
</dbReference>
<dbReference type="NCBIfam" id="TIGR01444">
    <property type="entry name" value="fkbM_fam"/>
    <property type="match status" value="1"/>
</dbReference>
<proteinExistence type="predicted"/>
<dbReference type="EMBL" id="JBHSFZ010000022">
    <property type="protein sequence ID" value="MFC4594663.1"/>
    <property type="molecule type" value="Genomic_DNA"/>
</dbReference>
<comment type="caution">
    <text evidence="2">The sequence shown here is derived from an EMBL/GenBank/DDBJ whole genome shotgun (WGS) entry which is preliminary data.</text>
</comment>
<dbReference type="Pfam" id="PF05050">
    <property type="entry name" value="Methyltransf_21"/>
    <property type="match status" value="1"/>
</dbReference>
<accession>A0ABV9EYS4</accession>
<organism evidence="2 3">
    <name type="scientific">Sphingobium tyrosinilyticum</name>
    <dbReference type="NCBI Taxonomy" id="2715436"/>
    <lineage>
        <taxon>Bacteria</taxon>
        <taxon>Pseudomonadati</taxon>
        <taxon>Pseudomonadota</taxon>
        <taxon>Alphaproteobacteria</taxon>
        <taxon>Sphingomonadales</taxon>
        <taxon>Sphingomonadaceae</taxon>
        <taxon>Sphingobium</taxon>
    </lineage>
</organism>
<protein>
    <submittedName>
        <fullName evidence="2">FkbM family methyltransferase</fullName>
    </submittedName>
</protein>
<sequence>MYYSQFGEDRLLDKLFQGKRQGVCIEVGANNGVDGSTTLYFEEIGWNCILVEPNPALCRAIRARRKAQLFECAASSVSGSAILHVAVGAEQSHAVSALGDERRSAQILKEHGFRTEPVEVPLRRLDDILDEAEPAADIDFISIDVEGHELELLRGFSLDCWRPKVLIVEDNSSMWETSVRDHLKAHGYVRFRRTGVNDWYAHVSNLALTSFRRRIAYYPSMIFGRMLMAVLKAMTPIAPLLRRSPAVVFVRDLLLGRRKRA</sequence>
<dbReference type="SUPFAM" id="SSF53335">
    <property type="entry name" value="S-adenosyl-L-methionine-dependent methyltransferases"/>
    <property type="match status" value="1"/>
</dbReference>
<dbReference type="InterPro" id="IPR053202">
    <property type="entry name" value="EGF_Rcpt_Signaling_Reg"/>
</dbReference>
<keyword evidence="3" id="KW-1185">Reference proteome</keyword>
<dbReference type="RefSeq" id="WP_380804634.1">
    <property type="nucleotide sequence ID" value="NZ_JBHSFZ010000022.1"/>
</dbReference>
<evidence type="ECO:0000313" key="2">
    <source>
        <dbReference type="EMBL" id="MFC4594663.1"/>
    </source>
</evidence>